<organism evidence="2 3">
    <name type="scientific">Exophiala oligosperma</name>
    <dbReference type="NCBI Taxonomy" id="215243"/>
    <lineage>
        <taxon>Eukaryota</taxon>
        <taxon>Fungi</taxon>
        <taxon>Dikarya</taxon>
        <taxon>Ascomycota</taxon>
        <taxon>Pezizomycotina</taxon>
        <taxon>Eurotiomycetes</taxon>
        <taxon>Chaetothyriomycetidae</taxon>
        <taxon>Chaetothyriales</taxon>
        <taxon>Herpotrichiellaceae</taxon>
        <taxon>Exophiala</taxon>
    </lineage>
</organism>
<feature type="compositionally biased region" description="Low complexity" evidence="1">
    <location>
        <begin position="62"/>
        <end position="76"/>
    </location>
</feature>
<dbReference type="RefSeq" id="XP_016265176.1">
    <property type="nucleotide sequence ID" value="XM_016404171.1"/>
</dbReference>
<protein>
    <recommendedName>
        <fullName evidence="4">BZIP domain-containing protein</fullName>
    </recommendedName>
</protein>
<dbReference type="AlphaFoldDB" id="A0A0D2DRD0"/>
<name>A0A0D2DRD0_9EURO</name>
<reference evidence="2 3" key="1">
    <citation type="submission" date="2015-01" db="EMBL/GenBank/DDBJ databases">
        <title>The Genome Sequence of Exophiala oligosperma CBS72588.</title>
        <authorList>
            <consortium name="The Broad Institute Genomics Platform"/>
            <person name="Cuomo C."/>
            <person name="de Hoog S."/>
            <person name="Gorbushina A."/>
            <person name="Stielow B."/>
            <person name="Teixiera M."/>
            <person name="Abouelleil A."/>
            <person name="Chapman S.B."/>
            <person name="Priest M."/>
            <person name="Young S.K."/>
            <person name="Wortman J."/>
            <person name="Nusbaum C."/>
            <person name="Birren B."/>
        </authorList>
    </citation>
    <scope>NUCLEOTIDE SEQUENCE [LARGE SCALE GENOMIC DNA]</scope>
    <source>
        <strain evidence="2 3">CBS 72588</strain>
    </source>
</reference>
<accession>A0A0D2DRD0</accession>
<dbReference type="InterPro" id="IPR021833">
    <property type="entry name" value="DUF3425"/>
</dbReference>
<dbReference type="VEuPathDB" id="FungiDB:PV06_03391"/>
<feature type="region of interest" description="Disordered" evidence="1">
    <location>
        <begin position="51"/>
        <end position="88"/>
    </location>
</feature>
<dbReference type="OrthoDB" id="2245989at2759"/>
<dbReference type="Pfam" id="PF11905">
    <property type="entry name" value="DUF3425"/>
    <property type="match status" value="1"/>
</dbReference>
<dbReference type="HOGENOM" id="CLU_033726_0_0_1"/>
<evidence type="ECO:0008006" key="4">
    <source>
        <dbReference type="Google" id="ProtNLM"/>
    </source>
</evidence>
<dbReference type="EMBL" id="KN847334">
    <property type="protein sequence ID" value="KIW44960.1"/>
    <property type="molecule type" value="Genomic_DNA"/>
</dbReference>
<evidence type="ECO:0000313" key="3">
    <source>
        <dbReference type="Proteomes" id="UP000053342"/>
    </source>
</evidence>
<evidence type="ECO:0000313" key="2">
    <source>
        <dbReference type="EMBL" id="KIW44960.1"/>
    </source>
</evidence>
<dbReference type="STRING" id="215243.A0A0D2DRD0"/>
<dbReference type="GeneID" id="27355465"/>
<sequence>MMDRVPAVPAIRAELKLHPDVHSLDDEWSGITDPAIRRKLQNRLNQRAARRRKAAALKKAADSQSGDSSFSSSSPDQNGISPRAARIKSKPLHERVDLNDSVVVGRRDVTKSQWHVTAEAFEPGKGSAFVSIRSRFSCQQWFQVTFENRLCTIKDLVLRLEEEKRNNVSWQTPLSSDHLISLVYYNVYRGLISNVEMLGLDINLMYMDEYPSPFLPLSQSASSNIRHLPPGLQPTELQKTMAHHPQWDIFPDPVVRDNILRYGEQNINDLEFCLDLVGDGQIEGTDQCYTQETNGLIVWGEPWAMDGWEVTEAFARKYPFFIKGAHAFQENSNRWRIRRGEEPLDFERICEIE</sequence>
<dbReference type="PANTHER" id="PTHR38116:SF1">
    <property type="entry name" value="BZIP DOMAIN-CONTAINING PROTEIN"/>
    <property type="match status" value="1"/>
</dbReference>
<dbReference type="Proteomes" id="UP000053342">
    <property type="component" value="Unassembled WGS sequence"/>
</dbReference>
<gene>
    <name evidence="2" type="ORF">PV06_03391</name>
</gene>
<dbReference type="PANTHER" id="PTHR38116">
    <property type="entry name" value="CHROMOSOME 7, WHOLE GENOME SHOTGUN SEQUENCE"/>
    <property type="match status" value="1"/>
</dbReference>
<proteinExistence type="predicted"/>
<keyword evidence="3" id="KW-1185">Reference proteome</keyword>
<evidence type="ECO:0000256" key="1">
    <source>
        <dbReference type="SAM" id="MobiDB-lite"/>
    </source>
</evidence>